<keyword evidence="1" id="KW-0805">Transcription regulation</keyword>
<feature type="transmembrane region" description="Helical" evidence="4">
    <location>
        <begin position="41"/>
        <end position="63"/>
    </location>
</feature>
<dbReference type="PROSITE" id="PS01124">
    <property type="entry name" value="HTH_ARAC_FAMILY_2"/>
    <property type="match status" value="1"/>
</dbReference>
<dbReference type="Proteomes" id="UP000326384">
    <property type="component" value="Unassembled WGS sequence"/>
</dbReference>
<accession>A0A5N4BUN7</accession>
<evidence type="ECO:0000256" key="4">
    <source>
        <dbReference type="SAM" id="Phobius"/>
    </source>
</evidence>
<keyword evidence="4" id="KW-0812">Transmembrane</keyword>
<feature type="transmembrane region" description="Helical" evidence="4">
    <location>
        <begin position="144"/>
        <end position="163"/>
    </location>
</feature>
<proteinExistence type="predicted"/>
<dbReference type="SMART" id="SM00342">
    <property type="entry name" value="HTH_ARAC"/>
    <property type="match status" value="1"/>
</dbReference>
<reference evidence="6 7" key="1">
    <citation type="journal article" date="2019" name="Stand. Genomic Sci.">
        <title>Draft Whole-Genome Sequence of a Novel Chryseobacterium viscerum Strain Isolated from Fresh Water at Dripping Springs, New Mexico.</title>
        <authorList>
            <person name="Kyndt J.A."/>
            <person name="Moore T.C."/>
        </authorList>
    </citation>
    <scope>NUCLEOTIDE SEQUENCE [LARGE SCALE GENOMIC DNA]</scope>
    <source>
        <strain evidence="6 7">DPS</strain>
    </source>
</reference>
<feature type="transmembrane region" description="Helical" evidence="4">
    <location>
        <begin position="207"/>
        <end position="223"/>
    </location>
</feature>
<evidence type="ECO:0000256" key="2">
    <source>
        <dbReference type="ARBA" id="ARBA00023125"/>
    </source>
</evidence>
<feature type="transmembrane region" description="Helical" evidence="4">
    <location>
        <begin position="100"/>
        <end position="124"/>
    </location>
</feature>
<dbReference type="EMBL" id="VTPV01000002">
    <property type="protein sequence ID" value="KAB1232107.1"/>
    <property type="molecule type" value="Genomic_DNA"/>
</dbReference>
<dbReference type="PANTHER" id="PTHR43280:SF2">
    <property type="entry name" value="HTH-TYPE TRANSCRIPTIONAL REGULATOR EXSA"/>
    <property type="match status" value="1"/>
</dbReference>
<dbReference type="Gene3D" id="1.10.10.60">
    <property type="entry name" value="Homeodomain-like"/>
    <property type="match status" value="1"/>
</dbReference>
<feature type="transmembrane region" description="Helical" evidence="4">
    <location>
        <begin position="12"/>
        <end position="29"/>
    </location>
</feature>
<feature type="domain" description="HTH araC/xylS-type" evidence="5">
    <location>
        <begin position="257"/>
        <end position="369"/>
    </location>
</feature>
<evidence type="ECO:0000313" key="6">
    <source>
        <dbReference type="EMBL" id="KAB1232107.1"/>
    </source>
</evidence>
<gene>
    <name evidence="6" type="ORF">F8D52_05590</name>
</gene>
<dbReference type="Pfam" id="PF12833">
    <property type="entry name" value="HTH_18"/>
    <property type="match status" value="1"/>
</dbReference>
<dbReference type="InterPro" id="IPR009057">
    <property type="entry name" value="Homeodomain-like_sf"/>
</dbReference>
<dbReference type="PANTHER" id="PTHR43280">
    <property type="entry name" value="ARAC-FAMILY TRANSCRIPTIONAL REGULATOR"/>
    <property type="match status" value="1"/>
</dbReference>
<sequence length="377" mass="43542">MSDFGLQSLSSVFYLSGIFIACFSSFLIMGKRRKIMADYVLAAWFLIIGLHLILFILFFSGSYVKFPHFLGYEVIFPFIHGPMLYVYVLCVTGRNPGKKIWLLHFIPVLIVFFMLFKLLILSPWDRLSVYQSGNREYVFISKVLKYMMILSGIVYVALSLFAVRKYTKRISNQYSNTEKINLNWLYYLIAGIALIWVAVIIRNDILIFSIVVLFIVVAAYFGISRVGILDLPTAADTIDGKIADEEMVKYQKNSPGEDAIMAIYEKLVDKMGKEKLYKDPELNLNYTAALLDVHPNVLSQAINSLENKNFYDYINRQRIDEFKRIAVLPENEKFTILSLAFESGFNSKTSFNRNFKKYMNCSPREFLKSQSITIDME</sequence>
<dbReference type="SUPFAM" id="SSF46689">
    <property type="entry name" value="Homeodomain-like"/>
    <property type="match status" value="1"/>
</dbReference>
<keyword evidence="4" id="KW-1133">Transmembrane helix</keyword>
<organism evidence="6 7">
    <name type="scientific">Chryseobacterium viscerum</name>
    <dbReference type="NCBI Taxonomy" id="1037377"/>
    <lineage>
        <taxon>Bacteria</taxon>
        <taxon>Pseudomonadati</taxon>
        <taxon>Bacteroidota</taxon>
        <taxon>Flavobacteriia</taxon>
        <taxon>Flavobacteriales</taxon>
        <taxon>Weeksellaceae</taxon>
        <taxon>Chryseobacterium group</taxon>
        <taxon>Chryseobacterium</taxon>
    </lineage>
</organism>
<keyword evidence="2" id="KW-0238">DNA-binding</keyword>
<protein>
    <submittedName>
        <fullName evidence="6">AraC family transcriptional regulator</fullName>
    </submittedName>
</protein>
<keyword evidence="3" id="KW-0804">Transcription</keyword>
<evidence type="ECO:0000256" key="1">
    <source>
        <dbReference type="ARBA" id="ARBA00023015"/>
    </source>
</evidence>
<feature type="transmembrane region" description="Helical" evidence="4">
    <location>
        <begin position="69"/>
        <end position="88"/>
    </location>
</feature>
<evidence type="ECO:0000313" key="7">
    <source>
        <dbReference type="Proteomes" id="UP000326384"/>
    </source>
</evidence>
<evidence type="ECO:0000256" key="3">
    <source>
        <dbReference type="ARBA" id="ARBA00023163"/>
    </source>
</evidence>
<keyword evidence="4" id="KW-0472">Membrane</keyword>
<dbReference type="InterPro" id="IPR018060">
    <property type="entry name" value="HTH_AraC"/>
</dbReference>
<comment type="caution">
    <text evidence="6">The sequence shown here is derived from an EMBL/GenBank/DDBJ whole genome shotgun (WGS) entry which is preliminary data.</text>
</comment>
<dbReference type="RefSeq" id="WP_152289218.1">
    <property type="nucleotide sequence ID" value="NZ_VTPV01000002.1"/>
</dbReference>
<feature type="transmembrane region" description="Helical" evidence="4">
    <location>
        <begin position="184"/>
        <end position="201"/>
    </location>
</feature>
<keyword evidence="7" id="KW-1185">Reference proteome</keyword>
<name>A0A5N4BUN7_9FLAO</name>
<evidence type="ECO:0000259" key="5">
    <source>
        <dbReference type="PROSITE" id="PS01124"/>
    </source>
</evidence>